<reference evidence="2 3" key="1">
    <citation type="submission" date="2022-01" db="EMBL/GenBank/DDBJ databases">
        <authorList>
            <person name="Won M."/>
            <person name="Kim S.-J."/>
            <person name="Kwon S.-W."/>
        </authorList>
    </citation>
    <scope>NUCLEOTIDE SEQUENCE [LARGE SCALE GENOMIC DNA]</scope>
    <source>
        <strain evidence="2 3">KCTC 23505</strain>
    </source>
</reference>
<evidence type="ECO:0000313" key="2">
    <source>
        <dbReference type="EMBL" id="MCF3946339.1"/>
    </source>
</evidence>
<protein>
    <submittedName>
        <fullName evidence="2">Hint domain-containing protein</fullName>
    </submittedName>
</protein>
<organism evidence="2 3">
    <name type="scientific">Acidiphilium iwatense</name>
    <dbReference type="NCBI Taxonomy" id="768198"/>
    <lineage>
        <taxon>Bacteria</taxon>
        <taxon>Pseudomonadati</taxon>
        <taxon>Pseudomonadota</taxon>
        <taxon>Alphaproteobacteria</taxon>
        <taxon>Acetobacterales</taxon>
        <taxon>Acidocellaceae</taxon>
        <taxon>Acidiphilium</taxon>
    </lineage>
</organism>
<dbReference type="Gene3D" id="2.160.20.20">
    <property type="match status" value="1"/>
</dbReference>
<keyword evidence="3" id="KW-1185">Reference proteome</keyword>
<evidence type="ECO:0000259" key="1">
    <source>
        <dbReference type="Pfam" id="PF13403"/>
    </source>
</evidence>
<accession>A0ABS9DUE5</accession>
<name>A0ABS9DUE5_9PROT</name>
<proteinExistence type="predicted"/>
<dbReference type="Gene3D" id="2.170.16.10">
    <property type="entry name" value="Hedgehog/Intein (Hint) domain"/>
    <property type="match status" value="1"/>
</dbReference>
<dbReference type="InterPro" id="IPR012332">
    <property type="entry name" value="Autotransporter_pectin_lyase_C"/>
</dbReference>
<dbReference type="PROSITE" id="PS50817">
    <property type="entry name" value="INTEIN_N_TER"/>
    <property type="match status" value="1"/>
</dbReference>
<dbReference type="SUPFAM" id="SSF51294">
    <property type="entry name" value="Hedgehog/intein (Hint) domain"/>
    <property type="match status" value="1"/>
</dbReference>
<gene>
    <name evidence="2" type="ORF">L2A60_06530</name>
</gene>
<dbReference type="NCBIfam" id="TIGR04415">
    <property type="entry name" value="O_hepto_targRPT"/>
    <property type="match status" value="5"/>
</dbReference>
<comment type="caution">
    <text evidence="2">The sequence shown here is derived from an EMBL/GenBank/DDBJ whole genome shotgun (WGS) entry which is preliminary data.</text>
</comment>
<dbReference type="InterPro" id="IPR006141">
    <property type="entry name" value="Intein_N"/>
</dbReference>
<sequence>MSGTTISGTTVVSSGQTVSGATVTSGGKLEVASGGTVSAITVSSGGIEGVLPGGVADGGVVLSGGIGLFEGTVSGLTVSGIGIVASGVQMTGTTIASGGEIADGYKIGLTTYTGGAMSVTNIDGGTLLVSSGGVVTSNNVTSGGALTVTSGGVASASIVDTGQLELTGGGRAVGVTLNVSGHENVLSGGAASGTTVNNGGAQSITSGGSASGNVVNSGGVQLVLSGGTATGNTINAGGTQLVGYVGGSVNSAGGTAITTLLDGGSQTVFHGGVASATTAENGGIEYVSSGGTATGTTLGVNGGMVIEAGATITGPIDFTGAGATLVLQGVTTLSNVISGFDAAGVGEDDAILLAGAAGAGAGTATLGTNNVLSVTDGSVSYQVQLDPAQSFAGDTFVVSAGLVTAQAVCFAAGTRILTETGPVAVEDLAVGDRVIAHGGRCAPIQWIGRRKLDARRHPRPELIWPVRIEAGAIADGVPARDLYVSPDHALYLDGLLVPAKALVNGTTIAQVERRHVDYFHLELDRHDVVFAEGLPAETYLETGNRGFFSGEAGQARVLHPDFAQTLREREGYAPFAEAGAAVTALRRKIVARAGAVETTGDPGIVATIGARTVAVTRVGAACWRVAVPTSGDVRLTSRTLVPAHLDAGSEDRRVLGLDVAALETEAGRIDLGDARLTAGWHRAEDGHRWTRGDAVIPAALLKGARSLTIRLASAPLYPVVRERRRVTARR</sequence>
<dbReference type="InterPro" id="IPR030930">
    <property type="entry name" value="AIDA"/>
</dbReference>
<dbReference type="EMBL" id="JAKGBZ010000009">
    <property type="protein sequence ID" value="MCF3946339.1"/>
    <property type="molecule type" value="Genomic_DNA"/>
</dbReference>
<dbReference type="InterPro" id="IPR028992">
    <property type="entry name" value="Hedgehog/Intein_dom"/>
</dbReference>
<dbReference type="InterPro" id="IPR036844">
    <property type="entry name" value="Hint_dom_sf"/>
</dbReference>
<feature type="domain" description="Hedgehog/Intein (Hint)" evidence="1">
    <location>
        <begin position="408"/>
        <end position="542"/>
    </location>
</feature>
<evidence type="ECO:0000313" key="3">
    <source>
        <dbReference type="Proteomes" id="UP001521209"/>
    </source>
</evidence>
<dbReference type="RefSeq" id="WP_235703575.1">
    <property type="nucleotide sequence ID" value="NZ_JAKGBZ010000009.1"/>
</dbReference>
<dbReference type="Proteomes" id="UP001521209">
    <property type="component" value="Unassembled WGS sequence"/>
</dbReference>
<dbReference type="Pfam" id="PF13403">
    <property type="entry name" value="Hint_2"/>
    <property type="match status" value="1"/>
</dbReference>